<dbReference type="Proteomes" id="UP001501727">
    <property type="component" value="Unassembled WGS sequence"/>
</dbReference>
<dbReference type="Pfam" id="PF14246">
    <property type="entry name" value="TetR_C_7"/>
    <property type="match status" value="1"/>
</dbReference>
<dbReference type="Gene3D" id="1.10.357.10">
    <property type="entry name" value="Tetracycline Repressor, domain 2"/>
    <property type="match status" value="1"/>
</dbReference>
<evidence type="ECO:0000313" key="5">
    <source>
        <dbReference type="EMBL" id="GAA3914951.1"/>
    </source>
</evidence>
<feature type="region of interest" description="Disordered" evidence="3">
    <location>
        <begin position="1"/>
        <end position="23"/>
    </location>
</feature>
<comment type="caution">
    <text evidence="5">The sequence shown here is derived from an EMBL/GenBank/DDBJ whole genome shotgun (WGS) entry which is preliminary data.</text>
</comment>
<evidence type="ECO:0000313" key="6">
    <source>
        <dbReference type="Proteomes" id="UP001501727"/>
    </source>
</evidence>
<name>A0ABP7M4L7_9GAMM</name>
<evidence type="ECO:0000256" key="2">
    <source>
        <dbReference type="PROSITE-ProRule" id="PRU00335"/>
    </source>
</evidence>
<evidence type="ECO:0000256" key="1">
    <source>
        <dbReference type="ARBA" id="ARBA00023125"/>
    </source>
</evidence>
<reference evidence="6" key="1">
    <citation type="journal article" date="2019" name="Int. J. Syst. Evol. Microbiol.">
        <title>The Global Catalogue of Microorganisms (GCM) 10K type strain sequencing project: providing services to taxonomists for standard genome sequencing and annotation.</title>
        <authorList>
            <consortium name="The Broad Institute Genomics Platform"/>
            <consortium name="The Broad Institute Genome Sequencing Center for Infectious Disease"/>
            <person name="Wu L."/>
            <person name="Ma J."/>
        </authorList>
    </citation>
    <scope>NUCLEOTIDE SEQUENCE [LARGE SCALE GENOMIC DNA]</scope>
    <source>
        <strain evidence="6">JCM 16916</strain>
    </source>
</reference>
<dbReference type="SUPFAM" id="SSF48498">
    <property type="entry name" value="Tetracyclin repressor-like, C-terminal domain"/>
    <property type="match status" value="1"/>
</dbReference>
<sequence>MSNTPARKPGASARQASPGRPKDLAKGAAILEAAKRMFTLHGYERASMDLIASEAGVSKLTVYSHFGDKDALFAAAVKSHCETQLPDALFEPSPDTPLRERLLGIARAFFAMVSSPEAVAGHRIMCSPQVTDSPLPEIFWKAGPERVQTAFSKLLQSRIDAGQLEIPDVALASSQFFALLKGEVHARMVFGCCSGNRPVDEHLDACVDMFLRAYGVRGTRAAGQS</sequence>
<dbReference type="InterPro" id="IPR036271">
    <property type="entry name" value="Tet_transcr_reg_TetR-rel_C_sf"/>
</dbReference>
<evidence type="ECO:0000256" key="3">
    <source>
        <dbReference type="SAM" id="MobiDB-lite"/>
    </source>
</evidence>
<feature type="DNA-binding region" description="H-T-H motif" evidence="2">
    <location>
        <begin position="47"/>
        <end position="66"/>
    </location>
</feature>
<dbReference type="InterPro" id="IPR050109">
    <property type="entry name" value="HTH-type_TetR-like_transc_reg"/>
</dbReference>
<dbReference type="InterPro" id="IPR039536">
    <property type="entry name" value="TetR_C_Proteobacteria"/>
</dbReference>
<keyword evidence="6" id="KW-1185">Reference proteome</keyword>
<keyword evidence="1 2" id="KW-0238">DNA-binding</keyword>
<dbReference type="PROSITE" id="PS50977">
    <property type="entry name" value="HTH_TETR_2"/>
    <property type="match status" value="1"/>
</dbReference>
<dbReference type="InterPro" id="IPR001647">
    <property type="entry name" value="HTH_TetR"/>
</dbReference>
<dbReference type="PRINTS" id="PR00455">
    <property type="entry name" value="HTHTETR"/>
</dbReference>
<dbReference type="RefSeq" id="WP_344758365.1">
    <property type="nucleotide sequence ID" value="NZ_BAAAZU010000003.1"/>
</dbReference>
<protein>
    <submittedName>
        <fullName evidence="5">TetR/AcrR family transcriptional regulator</fullName>
    </submittedName>
</protein>
<dbReference type="Pfam" id="PF00440">
    <property type="entry name" value="TetR_N"/>
    <property type="match status" value="1"/>
</dbReference>
<dbReference type="PANTHER" id="PTHR30055">
    <property type="entry name" value="HTH-TYPE TRANSCRIPTIONAL REGULATOR RUTR"/>
    <property type="match status" value="1"/>
</dbReference>
<dbReference type="PANTHER" id="PTHR30055:SF146">
    <property type="entry name" value="HTH-TYPE TRANSCRIPTIONAL DUAL REGULATOR CECR"/>
    <property type="match status" value="1"/>
</dbReference>
<evidence type="ECO:0000259" key="4">
    <source>
        <dbReference type="PROSITE" id="PS50977"/>
    </source>
</evidence>
<gene>
    <name evidence="5" type="ORF">GCM10022229_05080</name>
</gene>
<feature type="domain" description="HTH tetR-type" evidence="4">
    <location>
        <begin position="24"/>
        <end position="84"/>
    </location>
</feature>
<dbReference type="EMBL" id="BAAAZU010000003">
    <property type="protein sequence ID" value="GAA3914951.1"/>
    <property type="molecule type" value="Genomic_DNA"/>
</dbReference>
<accession>A0ABP7M4L7</accession>
<dbReference type="InterPro" id="IPR009057">
    <property type="entry name" value="Homeodomain-like_sf"/>
</dbReference>
<dbReference type="SUPFAM" id="SSF46689">
    <property type="entry name" value="Homeodomain-like"/>
    <property type="match status" value="1"/>
</dbReference>
<organism evidence="5 6">
    <name type="scientific">Luteimonas lutimaris</name>
    <dbReference type="NCBI Taxonomy" id="698645"/>
    <lineage>
        <taxon>Bacteria</taxon>
        <taxon>Pseudomonadati</taxon>
        <taxon>Pseudomonadota</taxon>
        <taxon>Gammaproteobacteria</taxon>
        <taxon>Lysobacterales</taxon>
        <taxon>Lysobacteraceae</taxon>
        <taxon>Luteimonas</taxon>
    </lineage>
</organism>
<proteinExistence type="predicted"/>
<dbReference type="Gene3D" id="1.10.10.60">
    <property type="entry name" value="Homeodomain-like"/>
    <property type="match status" value="1"/>
</dbReference>